<dbReference type="KEGG" id="mprn:Q3V37_18995"/>
<evidence type="ECO:0000313" key="1">
    <source>
        <dbReference type="EMBL" id="WLS43488.1"/>
    </source>
</evidence>
<dbReference type="EMBL" id="CP130472">
    <property type="protein sequence ID" value="WLS43488.1"/>
    <property type="molecule type" value="Genomic_DNA"/>
</dbReference>
<evidence type="ECO:0000313" key="2">
    <source>
        <dbReference type="Proteomes" id="UP001235874"/>
    </source>
</evidence>
<dbReference type="Proteomes" id="UP001235874">
    <property type="component" value="Chromosome"/>
</dbReference>
<accession>A0AAJ6HR41</accession>
<reference evidence="1 2" key="1">
    <citation type="submission" date="2023-07" db="EMBL/GenBank/DDBJ databases">
        <title>Micromonospora profundi TRM 95458 converts glycerol to a new osmotic compound.</title>
        <authorList>
            <person name="Lu D."/>
        </authorList>
    </citation>
    <scope>NUCLEOTIDE SEQUENCE [LARGE SCALE GENOMIC DNA]</scope>
    <source>
        <strain evidence="1 2">TRM95458</strain>
    </source>
</reference>
<proteinExistence type="predicted"/>
<gene>
    <name evidence="1" type="ORF">Q3V37_18995</name>
</gene>
<dbReference type="AlphaFoldDB" id="A0AAJ6HR41"/>
<organism evidence="1 2">
    <name type="scientific">Micromonospora profundi</name>
    <dbReference type="NCBI Taxonomy" id="1420889"/>
    <lineage>
        <taxon>Bacteria</taxon>
        <taxon>Bacillati</taxon>
        <taxon>Actinomycetota</taxon>
        <taxon>Actinomycetes</taxon>
        <taxon>Micromonosporales</taxon>
        <taxon>Micromonosporaceae</taxon>
        <taxon>Micromonospora</taxon>
    </lineage>
</organism>
<dbReference type="Gene3D" id="3.10.450.50">
    <property type="match status" value="1"/>
</dbReference>
<protein>
    <submittedName>
        <fullName evidence="1">Nuclear transport factor 2 family protein</fullName>
    </submittedName>
</protein>
<dbReference type="SUPFAM" id="SSF54427">
    <property type="entry name" value="NTF2-like"/>
    <property type="match status" value="1"/>
</dbReference>
<dbReference type="RefSeq" id="WP_053656553.1">
    <property type="nucleotide sequence ID" value="NZ_JBIAKW010000004.1"/>
</dbReference>
<dbReference type="InterPro" id="IPR032710">
    <property type="entry name" value="NTF2-like_dom_sf"/>
</dbReference>
<keyword evidence="2" id="KW-1185">Reference proteome</keyword>
<sequence length="121" mass="13304">METNAGRGSVISWDELPAPIAAYLPAHQARDTETAISAFAADAEVTDEGRTHRGRDEIRFWLDNGASEYTYTTEFVGASRTGEGHVDVLQHLEGDFPGGSADLHYRFDLEGALIRRLVIEP</sequence>
<name>A0AAJ6HR41_9ACTN</name>